<dbReference type="EMBL" id="PYDT01000003">
    <property type="protein sequence ID" value="THU65543.1"/>
    <property type="molecule type" value="Genomic_DNA"/>
</dbReference>
<dbReference type="InterPro" id="IPR026113">
    <property type="entry name" value="METTL2/6/8-like"/>
</dbReference>
<proteinExistence type="inferred from homology"/>
<evidence type="ECO:0000256" key="1">
    <source>
        <dbReference type="ARBA" id="ARBA00009725"/>
    </source>
</evidence>
<name>A0A4S8JTS2_MUSBA</name>
<keyword evidence="2 4" id="KW-0489">Methyltransferase</keyword>
<keyword evidence="6" id="KW-1185">Reference proteome</keyword>
<dbReference type="PANTHER" id="PTHR22809:SF14">
    <property type="entry name" value="TRNA N(3)-METHYLCYTIDINE METHYLTRANSFERASE"/>
    <property type="match status" value="1"/>
</dbReference>
<dbReference type="Gene3D" id="3.40.50.150">
    <property type="entry name" value="Vaccinia Virus protein VP39"/>
    <property type="match status" value="1"/>
</dbReference>
<evidence type="ECO:0000313" key="6">
    <source>
        <dbReference type="Proteomes" id="UP000317650"/>
    </source>
</evidence>
<dbReference type="PIRSF" id="PIRSF037755">
    <property type="entry name" value="Mettl2_prd"/>
    <property type="match status" value="1"/>
</dbReference>
<evidence type="ECO:0000256" key="2">
    <source>
        <dbReference type="ARBA" id="ARBA00022603"/>
    </source>
</evidence>
<dbReference type="SUPFAM" id="SSF53335">
    <property type="entry name" value="S-adenosyl-L-methionine-dependent methyltransferases"/>
    <property type="match status" value="1"/>
</dbReference>
<evidence type="ECO:0000313" key="5">
    <source>
        <dbReference type="EMBL" id="THU65543.1"/>
    </source>
</evidence>
<accession>A0A4S8JTS2</accession>
<dbReference type="PANTHER" id="PTHR22809">
    <property type="entry name" value="METHYLTRANSFERASE-RELATED"/>
    <property type="match status" value="1"/>
</dbReference>
<protein>
    <recommendedName>
        <fullName evidence="4">tRNA N(3)-methylcytidine methyltransferase</fullName>
        <ecNumber evidence="4">2.1.1.-</ecNumber>
    </recommendedName>
</protein>
<dbReference type="Pfam" id="PF13489">
    <property type="entry name" value="Methyltransf_23"/>
    <property type="match status" value="1"/>
</dbReference>
<dbReference type="GO" id="GO:0008173">
    <property type="term" value="F:RNA methyltransferase activity"/>
    <property type="evidence" value="ECO:0007669"/>
    <property type="project" value="UniProtKB-ARBA"/>
</dbReference>
<dbReference type="STRING" id="52838.A0A4S8JTS2"/>
<dbReference type="InterPro" id="IPR029063">
    <property type="entry name" value="SAM-dependent_MTases_sf"/>
</dbReference>
<comment type="caution">
    <text evidence="5">The sequence shown here is derived from an EMBL/GenBank/DDBJ whole genome shotgun (WGS) entry which is preliminary data.</text>
</comment>
<dbReference type="Proteomes" id="UP000317650">
    <property type="component" value="Chromosome 5"/>
</dbReference>
<dbReference type="GO" id="GO:0008757">
    <property type="term" value="F:S-adenosylmethionine-dependent methyltransferase activity"/>
    <property type="evidence" value="ECO:0007669"/>
    <property type="project" value="UniProtKB-ARBA"/>
</dbReference>
<dbReference type="AlphaFoldDB" id="A0A4S8JTS2"/>
<dbReference type="GO" id="GO:0032259">
    <property type="term" value="P:methylation"/>
    <property type="evidence" value="ECO:0007669"/>
    <property type="project" value="UniProtKB-KW"/>
</dbReference>
<keyword evidence="3 4" id="KW-0808">Transferase</keyword>
<comment type="similarity">
    <text evidence="1 4">Belongs to the methyltransferase superfamily. METL family.</text>
</comment>
<dbReference type="CDD" id="cd02440">
    <property type="entry name" value="AdoMet_MTases"/>
    <property type="match status" value="1"/>
</dbReference>
<gene>
    <name evidence="5" type="ORF">C4D60_Mb05t04760</name>
</gene>
<dbReference type="EC" id="2.1.1.-" evidence="4"/>
<sequence>MMEGTAAEYHSKDFEWEELRDEVENDASLRYHIVPFVASSSSSSPSSDPPPDDADAWRSFHRRHSAGKFFKERRYLLKEFPELLCSGNSIQVLELGCGNGSTILPILRAKESIVVYACDCSEEVLQRAKEIVATTSGVSLDHRLHTFLLDFTVHKFPDWLFCSSCQRASFSKPVNLSSDSREQKLRKLNAPSFLREEQCCIGGVDFVTLIFTLSAIPFQRMSSVIEKCFFVLKPGCLLLFRDYGLYDMTMLRFLPEQRMGFREYMRSDGTFSYFFSLDIVRDLFLGAGFTEAKYKHDRQVVVNGPPTSKQLLLWAV</sequence>
<evidence type="ECO:0000256" key="4">
    <source>
        <dbReference type="PIRNR" id="PIRNR037755"/>
    </source>
</evidence>
<evidence type="ECO:0000256" key="3">
    <source>
        <dbReference type="ARBA" id="ARBA00022679"/>
    </source>
</evidence>
<reference evidence="5 6" key="1">
    <citation type="journal article" date="2019" name="Nat. Plants">
        <title>Genome sequencing of Musa balbisiana reveals subgenome evolution and function divergence in polyploid bananas.</title>
        <authorList>
            <person name="Yao X."/>
        </authorList>
    </citation>
    <scope>NUCLEOTIDE SEQUENCE [LARGE SCALE GENOMIC DNA]</scope>
    <source>
        <strain evidence="6">cv. DH-PKW</strain>
        <tissue evidence="5">Leaves</tissue>
    </source>
</reference>
<organism evidence="5 6">
    <name type="scientific">Musa balbisiana</name>
    <name type="common">Banana</name>
    <dbReference type="NCBI Taxonomy" id="52838"/>
    <lineage>
        <taxon>Eukaryota</taxon>
        <taxon>Viridiplantae</taxon>
        <taxon>Streptophyta</taxon>
        <taxon>Embryophyta</taxon>
        <taxon>Tracheophyta</taxon>
        <taxon>Spermatophyta</taxon>
        <taxon>Magnoliopsida</taxon>
        <taxon>Liliopsida</taxon>
        <taxon>Zingiberales</taxon>
        <taxon>Musaceae</taxon>
        <taxon>Musa</taxon>
    </lineage>
</organism>
<comment type="function">
    <text evidence="4">S-adenosyl-L-methionine-dependent methyltransferase.</text>
</comment>